<proteinExistence type="predicted"/>
<sequence>MQNDTLRANLITKHRKIHSETCMHIKGGATTLMANKEMNELQSK</sequence>
<protein>
    <submittedName>
        <fullName evidence="1">Uncharacterized protein</fullName>
    </submittedName>
</protein>
<accession>A0A0E9SJ09</accession>
<dbReference type="AlphaFoldDB" id="A0A0E9SJ09"/>
<evidence type="ECO:0000313" key="1">
    <source>
        <dbReference type="EMBL" id="JAH40680.1"/>
    </source>
</evidence>
<dbReference type="EMBL" id="GBXM01067897">
    <property type="protein sequence ID" value="JAH40680.1"/>
    <property type="molecule type" value="Transcribed_RNA"/>
</dbReference>
<reference evidence="1" key="2">
    <citation type="journal article" date="2015" name="Fish Shellfish Immunol.">
        <title>Early steps in the European eel (Anguilla anguilla)-Vibrio vulnificus interaction in the gills: Role of the RtxA13 toxin.</title>
        <authorList>
            <person name="Callol A."/>
            <person name="Pajuelo D."/>
            <person name="Ebbesson L."/>
            <person name="Teles M."/>
            <person name="MacKenzie S."/>
            <person name="Amaro C."/>
        </authorList>
    </citation>
    <scope>NUCLEOTIDE SEQUENCE</scope>
</reference>
<name>A0A0E9SJ09_ANGAN</name>
<organism evidence="1">
    <name type="scientific">Anguilla anguilla</name>
    <name type="common">European freshwater eel</name>
    <name type="synonym">Muraena anguilla</name>
    <dbReference type="NCBI Taxonomy" id="7936"/>
    <lineage>
        <taxon>Eukaryota</taxon>
        <taxon>Metazoa</taxon>
        <taxon>Chordata</taxon>
        <taxon>Craniata</taxon>
        <taxon>Vertebrata</taxon>
        <taxon>Euteleostomi</taxon>
        <taxon>Actinopterygii</taxon>
        <taxon>Neopterygii</taxon>
        <taxon>Teleostei</taxon>
        <taxon>Anguilliformes</taxon>
        <taxon>Anguillidae</taxon>
        <taxon>Anguilla</taxon>
    </lineage>
</organism>
<reference evidence="1" key="1">
    <citation type="submission" date="2014-11" db="EMBL/GenBank/DDBJ databases">
        <authorList>
            <person name="Amaro Gonzalez C."/>
        </authorList>
    </citation>
    <scope>NUCLEOTIDE SEQUENCE</scope>
</reference>